<dbReference type="GeneID" id="108745043"/>
<feature type="compositionally biased region" description="Low complexity" evidence="6">
    <location>
        <begin position="40"/>
        <end position="56"/>
    </location>
</feature>
<evidence type="ECO:0000313" key="8">
    <source>
        <dbReference type="RefSeq" id="XP_018336585.1"/>
    </source>
</evidence>
<dbReference type="PANTHER" id="PTHR44019">
    <property type="entry name" value="WD REPEAT-CONTAINING PROTEIN 55"/>
    <property type="match status" value="1"/>
</dbReference>
<evidence type="ECO:0000256" key="1">
    <source>
        <dbReference type="ARBA" id="ARBA00007625"/>
    </source>
</evidence>
<gene>
    <name evidence="8" type="primary">LOC108745043</name>
</gene>
<dbReference type="InterPro" id="IPR019775">
    <property type="entry name" value="WD40_repeat_CS"/>
</dbReference>
<feature type="region of interest" description="Disordered" evidence="6">
    <location>
        <begin position="1"/>
        <end position="61"/>
    </location>
</feature>
<dbReference type="FunCoup" id="A0A1W4XVX4">
    <property type="interactions" value="733"/>
</dbReference>
<evidence type="ECO:0000256" key="3">
    <source>
        <dbReference type="ARBA" id="ARBA00022737"/>
    </source>
</evidence>
<proteinExistence type="inferred from homology"/>
<keyword evidence="3" id="KW-0677">Repeat</keyword>
<dbReference type="InterPro" id="IPR015943">
    <property type="entry name" value="WD40/YVTN_repeat-like_dom_sf"/>
</dbReference>
<dbReference type="STRING" id="224129.A0A1W4XVX4"/>
<dbReference type="InterPro" id="IPR001680">
    <property type="entry name" value="WD40_rpt"/>
</dbReference>
<comment type="similarity">
    <text evidence="1">Belongs to the WD repeat WDR55 family.</text>
</comment>
<evidence type="ECO:0000313" key="7">
    <source>
        <dbReference type="Proteomes" id="UP000192223"/>
    </source>
</evidence>
<dbReference type="KEGG" id="apln:108745043"/>
<dbReference type="InterPro" id="IPR050505">
    <property type="entry name" value="WDR55/POC1"/>
</dbReference>
<reference evidence="8" key="1">
    <citation type="submission" date="2025-08" db="UniProtKB">
        <authorList>
            <consortium name="RefSeq"/>
        </authorList>
    </citation>
    <scope>IDENTIFICATION</scope>
    <source>
        <tissue evidence="8">Entire body</tissue>
    </source>
</reference>
<dbReference type="PANTHER" id="PTHR44019:SF20">
    <property type="entry name" value="WD REPEAT-CONTAINING PROTEIN 55"/>
    <property type="match status" value="1"/>
</dbReference>
<dbReference type="OrthoDB" id="2288928at2759"/>
<sequence>MGLNKKSIGMTEKTSTASDSDDSDFDISLSSDDSDDDSVKSVYSVNNQQDSNQNENESNEEDEVIKAIIKENQKPRDKPPCIKVEDFVADICFHPNEDILAIANIVGDVILYKYSNEENTLLDTVELHTKACRDVEFSTDGKTMFTASKDMSIMLTDMETRKLKTFFEKAHQNPIYCLSIIGQNTFATGDDNGIINIWDYRQPTPLLSVKKNDDYISDIIPVDQNKYLCCSSGDGSLTTIDLCNNKFLMQSVEYEEELTCLGTVRHETKLVSSSNKGKLFIFNMREFGMHSDEFPATKSSISSFVPITENIVVTACEDGNLRAVHLFPHRHIGIVGQHEMSVEHIDICNDGRFLASCSADNDIKFWNIKFFENFEKISHKHNKHQTKKEMQHNLPSSSKTNVGEFFSDLA</sequence>
<dbReference type="SMART" id="SM00320">
    <property type="entry name" value="WD40"/>
    <property type="match status" value="7"/>
</dbReference>
<dbReference type="RefSeq" id="XP_018336585.1">
    <property type="nucleotide sequence ID" value="XM_018481083.2"/>
</dbReference>
<organism evidence="7 8">
    <name type="scientific">Agrilus planipennis</name>
    <name type="common">Emerald ash borer</name>
    <name type="synonym">Agrilus marcopoli</name>
    <dbReference type="NCBI Taxonomy" id="224129"/>
    <lineage>
        <taxon>Eukaryota</taxon>
        <taxon>Metazoa</taxon>
        <taxon>Ecdysozoa</taxon>
        <taxon>Arthropoda</taxon>
        <taxon>Hexapoda</taxon>
        <taxon>Insecta</taxon>
        <taxon>Pterygota</taxon>
        <taxon>Neoptera</taxon>
        <taxon>Endopterygota</taxon>
        <taxon>Coleoptera</taxon>
        <taxon>Polyphaga</taxon>
        <taxon>Elateriformia</taxon>
        <taxon>Buprestoidea</taxon>
        <taxon>Buprestidae</taxon>
        <taxon>Agrilinae</taxon>
        <taxon>Agrilus</taxon>
    </lineage>
</organism>
<dbReference type="InterPro" id="IPR036322">
    <property type="entry name" value="WD40_repeat_dom_sf"/>
</dbReference>
<protein>
    <recommendedName>
        <fullName evidence="4">WD repeat-containing protein 55 homolog</fullName>
    </recommendedName>
</protein>
<evidence type="ECO:0000256" key="5">
    <source>
        <dbReference type="PROSITE-ProRule" id="PRU00221"/>
    </source>
</evidence>
<keyword evidence="2 5" id="KW-0853">WD repeat</keyword>
<dbReference type="AlphaFoldDB" id="A0A1W4XVX4"/>
<feature type="region of interest" description="Disordered" evidence="6">
    <location>
        <begin position="382"/>
        <end position="402"/>
    </location>
</feature>
<dbReference type="Gene3D" id="2.130.10.10">
    <property type="entry name" value="YVTN repeat-like/Quinoprotein amine dehydrogenase"/>
    <property type="match status" value="2"/>
</dbReference>
<feature type="repeat" description="WD" evidence="5">
    <location>
        <begin position="168"/>
        <end position="208"/>
    </location>
</feature>
<dbReference type="PROSITE" id="PS00678">
    <property type="entry name" value="WD_REPEATS_1"/>
    <property type="match status" value="1"/>
</dbReference>
<name>A0A1W4XVX4_AGRPL</name>
<evidence type="ECO:0000256" key="4">
    <source>
        <dbReference type="ARBA" id="ARBA00023478"/>
    </source>
</evidence>
<keyword evidence="7" id="KW-1185">Reference proteome</keyword>
<evidence type="ECO:0000256" key="6">
    <source>
        <dbReference type="SAM" id="MobiDB-lite"/>
    </source>
</evidence>
<dbReference type="Proteomes" id="UP000192223">
    <property type="component" value="Unplaced"/>
</dbReference>
<dbReference type="SUPFAM" id="SSF50978">
    <property type="entry name" value="WD40 repeat-like"/>
    <property type="match status" value="1"/>
</dbReference>
<feature type="repeat" description="WD" evidence="5">
    <location>
        <begin position="335"/>
        <end position="369"/>
    </location>
</feature>
<dbReference type="PROSITE" id="PS50294">
    <property type="entry name" value="WD_REPEATS_REGION"/>
    <property type="match status" value="1"/>
</dbReference>
<dbReference type="InParanoid" id="A0A1W4XVX4"/>
<dbReference type="Pfam" id="PF24796">
    <property type="entry name" value="WDR55"/>
    <property type="match status" value="1"/>
</dbReference>
<dbReference type="PROSITE" id="PS50082">
    <property type="entry name" value="WD_REPEATS_2"/>
    <property type="match status" value="2"/>
</dbReference>
<evidence type="ECO:0000256" key="2">
    <source>
        <dbReference type="ARBA" id="ARBA00022574"/>
    </source>
</evidence>
<accession>A0A1W4XVX4</accession>